<dbReference type="Proteomes" id="UP000324222">
    <property type="component" value="Unassembled WGS sequence"/>
</dbReference>
<name>A0A5B7GXP4_PORTR</name>
<evidence type="ECO:0000313" key="2">
    <source>
        <dbReference type="Proteomes" id="UP000324222"/>
    </source>
</evidence>
<comment type="caution">
    <text evidence="1">The sequence shown here is derived from an EMBL/GenBank/DDBJ whole genome shotgun (WGS) entry which is preliminary data.</text>
</comment>
<dbReference type="EMBL" id="VSRR010022615">
    <property type="protein sequence ID" value="MPC64810.1"/>
    <property type="molecule type" value="Genomic_DNA"/>
</dbReference>
<protein>
    <submittedName>
        <fullName evidence="1">Uncharacterized protein</fullName>
    </submittedName>
</protein>
<sequence length="65" mass="7128">MFFLVVSSPRALYVAPNSDTHSHWVEWGGCADYTTCHTCRLAGTVMSGLVDTIALLRLTTHSARC</sequence>
<proteinExistence type="predicted"/>
<gene>
    <name evidence="1" type="ORF">E2C01_058931</name>
</gene>
<evidence type="ECO:0000313" key="1">
    <source>
        <dbReference type="EMBL" id="MPC64810.1"/>
    </source>
</evidence>
<keyword evidence="2" id="KW-1185">Reference proteome</keyword>
<organism evidence="1 2">
    <name type="scientific">Portunus trituberculatus</name>
    <name type="common">Swimming crab</name>
    <name type="synonym">Neptunus trituberculatus</name>
    <dbReference type="NCBI Taxonomy" id="210409"/>
    <lineage>
        <taxon>Eukaryota</taxon>
        <taxon>Metazoa</taxon>
        <taxon>Ecdysozoa</taxon>
        <taxon>Arthropoda</taxon>
        <taxon>Crustacea</taxon>
        <taxon>Multicrustacea</taxon>
        <taxon>Malacostraca</taxon>
        <taxon>Eumalacostraca</taxon>
        <taxon>Eucarida</taxon>
        <taxon>Decapoda</taxon>
        <taxon>Pleocyemata</taxon>
        <taxon>Brachyura</taxon>
        <taxon>Eubrachyura</taxon>
        <taxon>Portunoidea</taxon>
        <taxon>Portunidae</taxon>
        <taxon>Portuninae</taxon>
        <taxon>Portunus</taxon>
    </lineage>
</organism>
<reference evidence="1 2" key="1">
    <citation type="submission" date="2019-05" db="EMBL/GenBank/DDBJ databases">
        <title>Another draft genome of Portunus trituberculatus and its Hox gene families provides insights of decapod evolution.</title>
        <authorList>
            <person name="Jeong J.-H."/>
            <person name="Song I."/>
            <person name="Kim S."/>
            <person name="Choi T."/>
            <person name="Kim D."/>
            <person name="Ryu S."/>
            <person name="Kim W."/>
        </authorList>
    </citation>
    <scope>NUCLEOTIDE SEQUENCE [LARGE SCALE GENOMIC DNA]</scope>
    <source>
        <tissue evidence="1">Muscle</tissue>
    </source>
</reference>
<accession>A0A5B7GXP4</accession>
<dbReference type="AlphaFoldDB" id="A0A5B7GXP4"/>